<dbReference type="EMBL" id="MN739901">
    <property type="protein sequence ID" value="QHT76746.1"/>
    <property type="molecule type" value="Genomic_DNA"/>
</dbReference>
<organism evidence="1">
    <name type="scientific">viral metagenome</name>
    <dbReference type="NCBI Taxonomy" id="1070528"/>
    <lineage>
        <taxon>unclassified sequences</taxon>
        <taxon>metagenomes</taxon>
        <taxon>organismal metagenomes</taxon>
    </lineage>
</organism>
<proteinExistence type="predicted"/>
<accession>A0A6C0H945</accession>
<evidence type="ECO:0000313" key="1">
    <source>
        <dbReference type="EMBL" id="QHT76746.1"/>
    </source>
</evidence>
<sequence>MQHKILTSTLVNIDSSFRNINPKNIYISNNKTKLPLNPLIINKNIVTINYPNHNLQVGDNIMIQNVIGFNKIISNEIYLLNNFNYAIINLLEDNMIDNSASTENLYINIHIYGNLIESSIINNIPINNLIGIKNSLIFKNIPFKYTAILTKVASILNLNYKNCIFIQLYTEYTNNNIDYYCINQTFIIEYLHINGVPLGYLNADYPINNINFQSSYDVYKIIDNDTFMIHLKVDAYNNNLIGAGGDNIKINKIINSINGYPDANNYTINIKKTFTNVIDIKLVSSEFPYTDLLIKSNINDKLYWKTIEGGDIINIITIDEGSYTTTQLLNKLQKLMPSFIITIENNINLISFSYYNNINLPNCISVVLNDPINYILNIYHPKNILNVNDIITISKSTLITFKIVSSNNTQIYAIDGSYINNSFTITEIIKETNSYNVILGARNNITTSLINYESNGGEAINIRVPSKFSFLFNKNDTIGTELGFLNVGYMYSITDFKHTITNSDKYINDIQLNSIGNSIIYNNGFLNMVGKYNYFLMYLNNIEYIYSNNNINKPAFAKILLSGNPGDILFNTFVEQPNNLYDKSFPIPSLSSFDISFLYPDGNTVLFRNINHSFTLKIIEEKIQNNNTYLNSTKLLYKNDSNK</sequence>
<reference evidence="1" key="1">
    <citation type="journal article" date="2020" name="Nature">
        <title>Giant virus diversity and host interactions through global metagenomics.</title>
        <authorList>
            <person name="Schulz F."/>
            <person name="Roux S."/>
            <person name="Paez-Espino D."/>
            <person name="Jungbluth S."/>
            <person name="Walsh D.A."/>
            <person name="Denef V.J."/>
            <person name="McMahon K.D."/>
            <person name="Konstantinidis K.T."/>
            <person name="Eloe-Fadrosh E.A."/>
            <person name="Kyrpides N.C."/>
            <person name="Woyke T."/>
        </authorList>
    </citation>
    <scope>NUCLEOTIDE SEQUENCE</scope>
    <source>
        <strain evidence="1">GVMAG-M-3300023179-82</strain>
    </source>
</reference>
<dbReference type="AlphaFoldDB" id="A0A6C0H945"/>
<name>A0A6C0H945_9ZZZZ</name>
<protein>
    <submittedName>
        <fullName evidence="1">Uncharacterized protein</fullName>
    </submittedName>
</protein>